<proteinExistence type="predicted"/>
<reference evidence="1" key="1">
    <citation type="journal article" date="2004" name="Nature">
        <title>Genome duplication in the teleost fish Tetraodon nigroviridis reveals the early vertebrate proto-karyotype.</title>
        <authorList>
            <person name="Jaillon O."/>
            <person name="Aury J.-M."/>
            <person name="Brunet F."/>
            <person name="Petit J.-L."/>
            <person name="Stange-Thomann N."/>
            <person name="Mauceli E."/>
            <person name="Bouneau L."/>
            <person name="Fischer C."/>
            <person name="Ozouf-Costaz C."/>
            <person name="Bernot A."/>
            <person name="Nicaud S."/>
            <person name="Jaffe D."/>
            <person name="Fisher S."/>
            <person name="Lutfalla G."/>
            <person name="Dossat C."/>
            <person name="Segurens B."/>
            <person name="Dasilva C."/>
            <person name="Salanoubat M."/>
            <person name="Levy M."/>
            <person name="Boudet N."/>
            <person name="Castellano S."/>
            <person name="Anthouard V."/>
            <person name="Jubin C."/>
            <person name="Castelli V."/>
            <person name="Katinka M."/>
            <person name="Vacherie B."/>
            <person name="Biemont C."/>
            <person name="Skalli Z."/>
            <person name="Cattolico L."/>
            <person name="Poulain J."/>
            <person name="De Berardinis V."/>
            <person name="Cruaud C."/>
            <person name="Duprat S."/>
            <person name="Brottier P."/>
            <person name="Coutanceau J.-P."/>
            <person name="Gouzy J."/>
            <person name="Parra G."/>
            <person name="Lardier G."/>
            <person name="Chapple C."/>
            <person name="McKernan K.J."/>
            <person name="McEwan P."/>
            <person name="Bosak S."/>
            <person name="Kellis M."/>
            <person name="Volff J.-N."/>
            <person name="Guigo R."/>
            <person name="Zody M.C."/>
            <person name="Mesirov J."/>
            <person name="Lindblad-Toh K."/>
            <person name="Birren B."/>
            <person name="Nusbaum C."/>
            <person name="Kahn D."/>
            <person name="Robinson-Rechavi M."/>
            <person name="Laudet V."/>
            <person name="Schachter V."/>
            <person name="Quetier F."/>
            <person name="Saurin W."/>
            <person name="Scarpelli C."/>
            <person name="Wincker P."/>
            <person name="Lander E.S."/>
            <person name="Weissenbach J."/>
            <person name="Roest Crollius H."/>
        </authorList>
    </citation>
    <scope>NUCLEOTIDE SEQUENCE [LARGE SCALE GENOMIC DNA]</scope>
</reference>
<comment type="caution">
    <text evidence="1">The sequence shown here is derived from an EMBL/GenBank/DDBJ whole genome shotgun (WGS) entry which is preliminary data.</text>
</comment>
<dbReference type="AlphaFoldDB" id="Q4SSH1"/>
<name>Q4SSH1_TETNG</name>
<sequence>MFPRLKSEVRTFRKTVTWRVWRGADQRLSGKEDGVSVPGMWRSSLRNTTRRKASTRWCCCSTSICCVVKMKVG</sequence>
<dbReference type="EMBL" id="CAAE01014441">
    <property type="protein sequence ID" value="CAF96411.1"/>
    <property type="molecule type" value="Genomic_DNA"/>
</dbReference>
<gene>
    <name evidence="1" type="ORF">GSTENG00013432001</name>
</gene>
<dbReference type="KEGG" id="tng:GSTEN00013432G001"/>
<organism evidence="1">
    <name type="scientific">Tetraodon nigroviridis</name>
    <name type="common">Spotted green pufferfish</name>
    <name type="synonym">Chelonodon nigroviridis</name>
    <dbReference type="NCBI Taxonomy" id="99883"/>
    <lineage>
        <taxon>Eukaryota</taxon>
        <taxon>Metazoa</taxon>
        <taxon>Chordata</taxon>
        <taxon>Craniata</taxon>
        <taxon>Vertebrata</taxon>
        <taxon>Euteleostomi</taxon>
        <taxon>Actinopterygii</taxon>
        <taxon>Neopterygii</taxon>
        <taxon>Teleostei</taxon>
        <taxon>Neoteleostei</taxon>
        <taxon>Acanthomorphata</taxon>
        <taxon>Eupercaria</taxon>
        <taxon>Tetraodontiformes</taxon>
        <taxon>Tetradontoidea</taxon>
        <taxon>Tetraodontidae</taxon>
        <taxon>Tetraodon</taxon>
    </lineage>
</organism>
<accession>Q4SSH1</accession>
<protein>
    <submittedName>
        <fullName evidence="1">(spotted green pufferfish) hypothetical protein</fullName>
    </submittedName>
</protein>
<reference evidence="1" key="2">
    <citation type="submission" date="2004-02" db="EMBL/GenBank/DDBJ databases">
        <authorList>
            <consortium name="Genoscope"/>
            <consortium name="Whitehead Institute Centre for Genome Research"/>
        </authorList>
    </citation>
    <scope>NUCLEOTIDE SEQUENCE</scope>
</reference>
<evidence type="ECO:0000313" key="1">
    <source>
        <dbReference type="EMBL" id="CAF96411.1"/>
    </source>
</evidence>